<reference evidence="2" key="1">
    <citation type="submission" date="2014-11" db="EMBL/GenBank/DDBJ databases">
        <authorList>
            <person name="Amaro Gonzalez C."/>
        </authorList>
    </citation>
    <scope>NUCLEOTIDE SEQUENCE</scope>
</reference>
<reference evidence="2" key="2">
    <citation type="journal article" date="2015" name="Fish Shellfish Immunol.">
        <title>Early steps in the European eel (Anguilla anguilla)-Vibrio vulnificus interaction in the gills: Role of the RtxA13 toxin.</title>
        <authorList>
            <person name="Callol A."/>
            <person name="Pajuelo D."/>
            <person name="Ebbesson L."/>
            <person name="Teles M."/>
            <person name="MacKenzie S."/>
            <person name="Amaro C."/>
        </authorList>
    </citation>
    <scope>NUCLEOTIDE SEQUENCE</scope>
</reference>
<name>A0A0E9XFX9_ANGAN</name>
<feature type="region of interest" description="Disordered" evidence="1">
    <location>
        <begin position="1"/>
        <end position="31"/>
    </location>
</feature>
<accession>A0A0E9XFX9</accession>
<evidence type="ECO:0000313" key="2">
    <source>
        <dbReference type="EMBL" id="JAI01322.1"/>
    </source>
</evidence>
<evidence type="ECO:0000256" key="1">
    <source>
        <dbReference type="SAM" id="MobiDB-lite"/>
    </source>
</evidence>
<dbReference type="AlphaFoldDB" id="A0A0E9XFX9"/>
<sequence length="83" mass="9199">MCGGVSGKALSPCGLSRQSWKPNPKCPTPTRVKSWHRGTQCCLRSSHGTTHTHTRARAHMHRHTHTHTLVLTSMCVAVETKLM</sequence>
<proteinExistence type="predicted"/>
<protein>
    <submittedName>
        <fullName evidence="2">Uncharacterized protein</fullName>
    </submittedName>
</protein>
<dbReference type="EMBL" id="GBXM01007256">
    <property type="protein sequence ID" value="JAI01322.1"/>
    <property type="molecule type" value="Transcribed_RNA"/>
</dbReference>
<organism evidence="2">
    <name type="scientific">Anguilla anguilla</name>
    <name type="common">European freshwater eel</name>
    <name type="synonym">Muraena anguilla</name>
    <dbReference type="NCBI Taxonomy" id="7936"/>
    <lineage>
        <taxon>Eukaryota</taxon>
        <taxon>Metazoa</taxon>
        <taxon>Chordata</taxon>
        <taxon>Craniata</taxon>
        <taxon>Vertebrata</taxon>
        <taxon>Euteleostomi</taxon>
        <taxon>Actinopterygii</taxon>
        <taxon>Neopterygii</taxon>
        <taxon>Teleostei</taxon>
        <taxon>Anguilliformes</taxon>
        <taxon>Anguillidae</taxon>
        <taxon>Anguilla</taxon>
    </lineage>
</organism>